<dbReference type="Gene3D" id="1.10.150.240">
    <property type="entry name" value="Putative phosphatase, domain 2"/>
    <property type="match status" value="1"/>
</dbReference>
<dbReference type="InterPro" id="IPR023214">
    <property type="entry name" value="HAD_sf"/>
</dbReference>
<dbReference type="AlphaFoldDB" id="A0A1Z3HM78"/>
<dbReference type="SUPFAM" id="SSF56784">
    <property type="entry name" value="HAD-like"/>
    <property type="match status" value="1"/>
</dbReference>
<dbReference type="PANTHER" id="PTHR42896:SF2">
    <property type="entry name" value="CBBY-LIKE PROTEIN"/>
    <property type="match status" value="1"/>
</dbReference>
<protein>
    <recommendedName>
        <fullName evidence="3">Phosphatase</fullName>
    </recommendedName>
</protein>
<dbReference type="InterPro" id="IPR023198">
    <property type="entry name" value="PGP-like_dom2"/>
</dbReference>
<evidence type="ECO:0008006" key="3">
    <source>
        <dbReference type="Google" id="ProtNLM"/>
    </source>
</evidence>
<accession>A0A1Z3HM78</accession>
<dbReference type="Proteomes" id="UP000191901">
    <property type="component" value="Chromosome"/>
</dbReference>
<organism evidence="1 2">
    <name type="scientific">Halomicronema hongdechloris C2206</name>
    <dbReference type="NCBI Taxonomy" id="1641165"/>
    <lineage>
        <taxon>Bacteria</taxon>
        <taxon>Bacillati</taxon>
        <taxon>Cyanobacteriota</taxon>
        <taxon>Cyanophyceae</taxon>
        <taxon>Nodosilineales</taxon>
        <taxon>Nodosilineaceae</taxon>
        <taxon>Halomicronema</taxon>
    </lineage>
</organism>
<sequence length="136" mass="15051">MAVDVSNSGGMAQLQALIFDVDGTLAETERDGHRVAFNQAFAEAGLNWQWSVGLYGSLLQVAGGKERIRYFIRRYLPQFQPQEELEALVARLHRAKNKHFKAILQSGAIPLRPGVQRLIAEARAQGCALRSQPPVP</sequence>
<gene>
    <name evidence="1" type="ORF">XM38_023370</name>
</gene>
<dbReference type="InterPro" id="IPR044999">
    <property type="entry name" value="CbbY-like"/>
</dbReference>
<evidence type="ECO:0000313" key="2">
    <source>
        <dbReference type="Proteomes" id="UP000191901"/>
    </source>
</evidence>
<keyword evidence="2" id="KW-1185">Reference proteome</keyword>
<dbReference type="KEGG" id="hhg:XM38_023370"/>
<dbReference type="EMBL" id="CP021983">
    <property type="protein sequence ID" value="ASC71385.1"/>
    <property type="molecule type" value="Genomic_DNA"/>
</dbReference>
<dbReference type="GO" id="GO:0016787">
    <property type="term" value="F:hydrolase activity"/>
    <property type="evidence" value="ECO:0007669"/>
    <property type="project" value="InterPro"/>
</dbReference>
<evidence type="ECO:0000313" key="1">
    <source>
        <dbReference type="EMBL" id="ASC71385.1"/>
    </source>
</evidence>
<reference evidence="1 2" key="1">
    <citation type="journal article" date="2016" name="Biochim. Biophys. Acta">
        <title>Characterization of red-shifted phycobilisomes isolated from the chlorophyll f-containing cyanobacterium Halomicronema hongdechloris.</title>
        <authorList>
            <person name="Li Y."/>
            <person name="Lin Y."/>
            <person name="Garvey C.J."/>
            <person name="Birch D."/>
            <person name="Corkery R.W."/>
            <person name="Loughlin P.C."/>
            <person name="Scheer H."/>
            <person name="Willows R.D."/>
            <person name="Chen M."/>
        </authorList>
    </citation>
    <scope>NUCLEOTIDE SEQUENCE [LARGE SCALE GENOMIC DNA]</scope>
    <source>
        <strain evidence="1 2">C2206</strain>
    </source>
</reference>
<dbReference type="Pfam" id="PF00702">
    <property type="entry name" value="Hydrolase"/>
    <property type="match status" value="1"/>
</dbReference>
<dbReference type="PANTHER" id="PTHR42896">
    <property type="entry name" value="XYLULOSE-1,5-BISPHOSPHATE (XUBP) PHOSPHATASE"/>
    <property type="match status" value="1"/>
</dbReference>
<proteinExistence type="predicted"/>
<name>A0A1Z3HM78_9CYAN</name>
<dbReference type="InterPro" id="IPR036412">
    <property type="entry name" value="HAD-like_sf"/>
</dbReference>
<dbReference type="Gene3D" id="3.40.50.1000">
    <property type="entry name" value="HAD superfamily/HAD-like"/>
    <property type="match status" value="1"/>
</dbReference>